<reference evidence="4" key="2">
    <citation type="submission" date="2023-03" db="EMBL/GenBank/DDBJ databases">
        <authorList>
            <person name="Inwood S.N."/>
            <person name="Skelly J.G."/>
            <person name="Guhlin J."/>
            <person name="Harrop T.W.R."/>
            <person name="Goldson S.G."/>
            <person name="Dearden P.K."/>
        </authorList>
    </citation>
    <scope>NUCLEOTIDE SEQUENCE</scope>
    <source>
        <strain evidence="4">Lincoln</strain>
        <tissue evidence="4">Whole body</tissue>
    </source>
</reference>
<name>A0AA39FD36_MICHY</name>
<dbReference type="GO" id="GO:0005856">
    <property type="term" value="C:cytoskeleton"/>
    <property type="evidence" value="ECO:0007669"/>
    <property type="project" value="UniProtKB-ARBA"/>
</dbReference>
<evidence type="ECO:0000256" key="1">
    <source>
        <dbReference type="ARBA" id="ARBA00023054"/>
    </source>
</evidence>
<organism evidence="4 5">
    <name type="scientific">Microctonus hyperodae</name>
    <name type="common">Parasitoid wasp</name>
    <dbReference type="NCBI Taxonomy" id="165561"/>
    <lineage>
        <taxon>Eukaryota</taxon>
        <taxon>Metazoa</taxon>
        <taxon>Ecdysozoa</taxon>
        <taxon>Arthropoda</taxon>
        <taxon>Hexapoda</taxon>
        <taxon>Insecta</taxon>
        <taxon>Pterygota</taxon>
        <taxon>Neoptera</taxon>
        <taxon>Endopterygota</taxon>
        <taxon>Hymenoptera</taxon>
        <taxon>Apocrita</taxon>
        <taxon>Ichneumonoidea</taxon>
        <taxon>Braconidae</taxon>
        <taxon>Euphorinae</taxon>
        <taxon>Microctonus</taxon>
    </lineage>
</organism>
<evidence type="ECO:0000313" key="5">
    <source>
        <dbReference type="Proteomes" id="UP001168972"/>
    </source>
</evidence>
<reference evidence="4" key="1">
    <citation type="journal article" date="2023" name="bioRxiv">
        <title>Scaffold-level genome assemblies of two parasitoid biocontrol wasps reveal the parthenogenesis mechanism and an associated novel virus.</title>
        <authorList>
            <person name="Inwood S."/>
            <person name="Skelly J."/>
            <person name="Guhlin J."/>
            <person name="Harrop T."/>
            <person name="Goldson S."/>
            <person name="Dearden P."/>
        </authorList>
    </citation>
    <scope>NUCLEOTIDE SEQUENCE</scope>
    <source>
        <strain evidence="4">Lincoln</strain>
        <tissue evidence="4">Whole body</tissue>
    </source>
</reference>
<evidence type="ECO:0000259" key="3">
    <source>
        <dbReference type="Pfam" id="PF13863"/>
    </source>
</evidence>
<dbReference type="PANTHER" id="PTHR21683:SF2">
    <property type="entry name" value="COILED-COIL DOMAIN-CONTAINING PROTEIN 42 LIKE-2-LIKE"/>
    <property type="match status" value="1"/>
</dbReference>
<comment type="caution">
    <text evidence="4">The sequence shown here is derived from an EMBL/GenBank/DDBJ whole genome shotgun (WGS) entry which is preliminary data.</text>
</comment>
<dbReference type="EMBL" id="JAQQBR010001832">
    <property type="protein sequence ID" value="KAK0167327.1"/>
    <property type="molecule type" value="Genomic_DNA"/>
</dbReference>
<keyword evidence="5" id="KW-1185">Reference proteome</keyword>
<evidence type="ECO:0000256" key="2">
    <source>
        <dbReference type="SAM" id="Coils"/>
    </source>
</evidence>
<feature type="domain" description="DUF4200" evidence="3">
    <location>
        <begin position="55"/>
        <end position="172"/>
    </location>
</feature>
<dbReference type="AlphaFoldDB" id="A0AA39FD36"/>
<dbReference type="PANTHER" id="PTHR21683">
    <property type="entry name" value="COILED-COIL DOMAIN-CONTAINING PROTEIN 42 LIKE-2-LIKE-RELATED"/>
    <property type="match status" value="1"/>
</dbReference>
<accession>A0AA39FD36</accession>
<keyword evidence="1 2" id="KW-0175">Coiled coil</keyword>
<gene>
    <name evidence="4" type="ORF">PV327_004741</name>
</gene>
<protein>
    <recommendedName>
        <fullName evidence="3">DUF4200 domain-containing protein</fullName>
    </recommendedName>
</protein>
<dbReference type="Proteomes" id="UP001168972">
    <property type="component" value="Unassembled WGS sequence"/>
</dbReference>
<feature type="coiled-coil region" evidence="2">
    <location>
        <begin position="108"/>
        <end position="142"/>
    </location>
</feature>
<proteinExistence type="predicted"/>
<evidence type="ECO:0000313" key="4">
    <source>
        <dbReference type="EMBL" id="KAK0167327.1"/>
    </source>
</evidence>
<sequence>MLAKNKNPKKLVHRANVTDDAQKAISEYFYSKAADRNIKKYPEWDVARTDPQIKLLKARRELLQAQDELDAKRTEYNEKRQYMDQQWAELRRKQESLRESFIKFDKFVRENREKRERAELKLNEQKERQTKITEEIRFLELKLEATVMVRDKMKRYVNEYKKVQNYLELVVKETDEFQSINEIFNRYESLMEARKALADHQNKALQKVEKIGTNMQRMIEEREQKLMSLNNKLATLQTKYDRIKGETLKWENVVSRIKSTAADKNLELTQIKLSCWNLYQQICKRKGIPLEFSKDDIENQLVYIKRTITELKRIVKVAKKQTMKEKKNTRPLSVT</sequence>
<dbReference type="InterPro" id="IPR025252">
    <property type="entry name" value="DUF4200"/>
</dbReference>
<dbReference type="InterPro" id="IPR051147">
    <property type="entry name" value="CFAP_domain-containing"/>
</dbReference>
<feature type="coiled-coil region" evidence="2">
    <location>
        <begin position="219"/>
        <end position="246"/>
    </location>
</feature>
<dbReference type="Pfam" id="PF13863">
    <property type="entry name" value="DUF4200"/>
    <property type="match status" value="1"/>
</dbReference>